<evidence type="ECO:0000313" key="2">
    <source>
        <dbReference type="EMBL" id="MED6277515.1"/>
    </source>
</evidence>
<organism evidence="2 3">
    <name type="scientific">Characodon lateralis</name>
    <dbReference type="NCBI Taxonomy" id="208331"/>
    <lineage>
        <taxon>Eukaryota</taxon>
        <taxon>Metazoa</taxon>
        <taxon>Chordata</taxon>
        <taxon>Craniata</taxon>
        <taxon>Vertebrata</taxon>
        <taxon>Euteleostomi</taxon>
        <taxon>Actinopterygii</taxon>
        <taxon>Neopterygii</taxon>
        <taxon>Teleostei</taxon>
        <taxon>Neoteleostei</taxon>
        <taxon>Acanthomorphata</taxon>
        <taxon>Ovalentaria</taxon>
        <taxon>Atherinomorphae</taxon>
        <taxon>Cyprinodontiformes</taxon>
        <taxon>Goodeidae</taxon>
        <taxon>Characodon</taxon>
    </lineage>
</organism>
<feature type="region of interest" description="Disordered" evidence="1">
    <location>
        <begin position="112"/>
        <end position="144"/>
    </location>
</feature>
<evidence type="ECO:0000256" key="1">
    <source>
        <dbReference type="SAM" id="MobiDB-lite"/>
    </source>
</evidence>
<keyword evidence="3" id="KW-1185">Reference proteome</keyword>
<accession>A0ABU7DU87</accession>
<gene>
    <name evidence="2" type="ORF">CHARACLAT_014261</name>
</gene>
<reference evidence="2 3" key="1">
    <citation type="submission" date="2021-06" db="EMBL/GenBank/DDBJ databases">
        <authorList>
            <person name="Palmer J.M."/>
        </authorList>
    </citation>
    <scope>NUCLEOTIDE SEQUENCE [LARGE SCALE GENOMIC DNA]</scope>
    <source>
        <strain evidence="2 3">CL_MEX2019</strain>
        <tissue evidence="2">Muscle</tissue>
    </source>
</reference>
<dbReference type="Proteomes" id="UP001352852">
    <property type="component" value="Unassembled WGS sequence"/>
</dbReference>
<sequence>MCTNYGSFTALRSCTPVQNSSHRKPPKTKRRPHPSKANHPSPPQKETYTHPNIRTTPRAHKTLDTQVDPAPRPPADPLASQQNVLLEGRSTCNEMGPTCQFGGPYAHRCIKGPRARECTSPKPRRHTRPGPKTPKAQPGPRPGG</sequence>
<dbReference type="EMBL" id="JAHUTJ010033850">
    <property type="protein sequence ID" value="MED6277515.1"/>
    <property type="molecule type" value="Genomic_DNA"/>
</dbReference>
<proteinExistence type="predicted"/>
<feature type="compositionally biased region" description="Polar residues" evidence="1">
    <location>
        <begin position="44"/>
        <end position="55"/>
    </location>
</feature>
<name>A0ABU7DU87_9TELE</name>
<feature type="region of interest" description="Disordered" evidence="1">
    <location>
        <begin position="13"/>
        <end position="84"/>
    </location>
</feature>
<comment type="caution">
    <text evidence="2">The sequence shown here is derived from an EMBL/GenBank/DDBJ whole genome shotgun (WGS) entry which is preliminary data.</text>
</comment>
<evidence type="ECO:0000313" key="3">
    <source>
        <dbReference type="Proteomes" id="UP001352852"/>
    </source>
</evidence>
<protein>
    <submittedName>
        <fullName evidence="2">Uncharacterized protein</fullName>
    </submittedName>
</protein>
<feature type="compositionally biased region" description="Basic residues" evidence="1">
    <location>
        <begin position="21"/>
        <end position="36"/>
    </location>
</feature>